<dbReference type="Gene3D" id="3.40.50.300">
    <property type="entry name" value="P-loop containing nucleotide triphosphate hydrolases"/>
    <property type="match status" value="1"/>
</dbReference>
<feature type="domain" description="ABC transporter" evidence="5">
    <location>
        <begin position="23"/>
        <end position="273"/>
    </location>
</feature>
<name>A0A1G8LP07_9BACI</name>
<keyword evidence="4 6" id="KW-0067">ATP-binding</keyword>
<keyword evidence="3" id="KW-0547">Nucleotide-binding</keyword>
<dbReference type="InterPro" id="IPR003593">
    <property type="entry name" value="AAA+_ATPase"/>
</dbReference>
<dbReference type="InterPro" id="IPR013563">
    <property type="entry name" value="Oligopep_ABC_C"/>
</dbReference>
<accession>A0A1G8LP07</accession>
<evidence type="ECO:0000259" key="5">
    <source>
        <dbReference type="PROSITE" id="PS50893"/>
    </source>
</evidence>
<evidence type="ECO:0000313" key="7">
    <source>
        <dbReference type="Proteomes" id="UP000199017"/>
    </source>
</evidence>
<gene>
    <name evidence="6" type="ORF">SAMN05216352_10916</name>
</gene>
<organism evidence="6 7">
    <name type="scientific">Alteribacillus bidgolensis</name>
    <dbReference type="NCBI Taxonomy" id="930129"/>
    <lineage>
        <taxon>Bacteria</taxon>
        <taxon>Bacillati</taxon>
        <taxon>Bacillota</taxon>
        <taxon>Bacilli</taxon>
        <taxon>Bacillales</taxon>
        <taxon>Bacillaceae</taxon>
        <taxon>Alteribacillus</taxon>
    </lineage>
</organism>
<dbReference type="PROSITE" id="PS00211">
    <property type="entry name" value="ABC_TRANSPORTER_1"/>
    <property type="match status" value="1"/>
</dbReference>
<dbReference type="InterPro" id="IPR017871">
    <property type="entry name" value="ABC_transporter-like_CS"/>
</dbReference>
<dbReference type="Pfam" id="PF08352">
    <property type="entry name" value="oligo_HPY"/>
    <property type="match status" value="1"/>
</dbReference>
<evidence type="ECO:0000256" key="2">
    <source>
        <dbReference type="ARBA" id="ARBA00022448"/>
    </source>
</evidence>
<dbReference type="CDD" id="cd03257">
    <property type="entry name" value="ABC_NikE_OppD_transporters"/>
    <property type="match status" value="1"/>
</dbReference>
<proteinExistence type="inferred from homology"/>
<dbReference type="Pfam" id="PF00005">
    <property type="entry name" value="ABC_tran"/>
    <property type="match status" value="1"/>
</dbReference>
<dbReference type="PANTHER" id="PTHR43776">
    <property type="entry name" value="TRANSPORT ATP-BINDING PROTEIN"/>
    <property type="match status" value="1"/>
</dbReference>
<reference evidence="6 7" key="1">
    <citation type="submission" date="2016-10" db="EMBL/GenBank/DDBJ databases">
        <authorList>
            <person name="de Groot N.N."/>
        </authorList>
    </citation>
    <scope>NUCLEOTIDE SEQUENCE [LARGE SCALE GENOMIC DNA]</scope>
    <source>
        <strain evidence="7">P4B,CCM 7963,CECT 7998,DSM 25260,IBRC-M 10614,KCTC 13821</strain>
    </source>
</reference>
<dbReference type="Proteomes" id="UP000199017">
    <property type="component" value="Unassembled WGS sequence"/>
</dbReference>
<evidence type="ECO:0000256" key="1">
    <source>
        <dbReference type="ARBA" id="ARBA00005417"/>
    </source>
</evidence>
<sequence length="338" mass="38175">MTIMNSETQTNSLTPSETKEKLVEVKNLKKYFPVKGGILKRTIGHVKAVENVTLSIYQGETLGLVGESGSGKSTLGHLILKLLDPTEGKIIFNGKDITSYSQRKIRPYRKNMQMIFQDPYSSLNPRMSVGDLIEEPLILHDRLTKKERQNRIIELLHTVGLDEETRFKYPHEFSGGQLQRIGIARALSSRPSLVIGDEPVSLLDVSVQSQVLHLMSDLQIKFNLTYLFISHDLSVVKHMCDRIAVMYLGRIAEVAPKHSLYKEPLHPYTKALIASVPGVDRKREKVKLEGNMPSPSNHPAGCPFHTRCPESHNRCTVERPELINMGNDHYVACHLYTE</sequence>
<keyword evidence="2" id="KW-0813">Transport</keyword>
<comment type="similarity">
    <text evidence="1">Belongs to the ABC transporter superfamily.</text>
</comment>
<dbReference type="STRING" id="930129.SAMN05216352_10916"/>
<dbReference type="GO" id="GO:0055085">
    <property type="term" value="P:transmembrane transport"/>
    <property type="evidence" value="ECO:0007669"/>
    <property type="project" value="UniProtKB-ARBA"/>
</dbReference>
<dbReference type="SMART" id="SM00382">
    <property type="entry name" value="AAA"/>
    <property type="match status" value="1"/>
</dbReference>
<dbReference type="EMBL" id="FNDU01000009">
    <property type="protein sequence ID" value="SDI57373.1"/>
    <property type="molecule type" value="Genomic_DNA"/>
</dbReference>
<dbReference type="GO" id="GO:0016887">
    <property type="term" value="F:ATP hydrolysis activity"/>
    <property type="evidence" value="ECO:0007669"/>
    <property type="project" value="InterPro"/>
</dbReference>
<dbReference type="FunFam" id="3.40.50.300:FF:000016">
    <property type="entry name" value="Oligopeptide ABC transporter ATP-binding component"/>
    <property type="match status" value="1"/>
</dbReference>
<evidence type="ECO:0000256" key="4">
    <source>
        <dbReference type="ARBA" id="ARBA00022840"/>
    </source>
</evidence>
<keyword evidence="7" id="KW-1185">Reference proteome</keyword>
<protein>
    <submittedName>
        <fullName evidence="6">Peptide/nickel transport system ATP-binding protein/oligopeptide transport system ATP-binding protein</fullName>
    </submittedName>
</protein>
<dbReference type="GO" id="GO:0005524">
    <property type="term" value="F:ATP binding"/>
    <property type="evidence" value="ECO:0007669"/>
    <property type="project" value="UniProtKB-KW"/>
</dbReference>
<dbReference type="GO" id="GO:0015833">
    <property type="term" value="P:peptide transport"/>
    <property type="evidence" value="ECO:0007669"/>
    <property type="project" value="InterPro"/>
</dbReference>
<dbReference type="InterPro" id="IPR050319">
    <property type="entry name" value="ABC_transp_ATP-bind"/>
</dbReference>
<dbReference type="AlphaFoldDB" id="A0A1G8LP07"/>
<dbReference type="SUPFAM" id="SSF52540">
    <property type="entry name" value="P-loop containing nucleoside triphosphate hydrolases"/>
    <property type="match status" value="1"/>
</dbReference>
<evidence type="ECO:0000256" key="3">
    <source>
        <dbReference type="ARBA" id="ARBA00022741"/>
    </source>
</evidence>
<dbReference type="PANTHER" id="PTHR43776:SF8">
    <property type="entry name" value="ABC TRANSPORTER, ATP-BINDING PROTEIN"/>
    <property type="match status" value="1"/>
</dbReference>
<dbReference type="InterPro" id="IPR027417">
    <property type="entry name" value="P-loop_NTPase"/>
</dbReference>
<evidence type="ECO:0000313" key="6">
    <source>
        <dbReference type="EMBL" id="SDI57373.1"/>
    </source>
</evidence>
<dbReference type="NCBIfam" id="TIGR01727">
    <property type="entry name" value="oligo_HPY"/>
    <property type="match status" value="1"/>
</dbReference>
<dbReference type="PROSITE" id="PS50893">
    <property type="entry name" value="ABC_TRANSPORTER_2"/>
    <property type="match status" value="1"/>
</dbReference>
<dbReference type="InterPro" id="IPR003439">
    <property type="entry name" value="ABC_transporter-like_ATP-bd"/>
</dbReference>